<evidence type="ECO:0000256" key="1">
    <source>
        <dbReference type="ARBA" id="ARBA00005254"/>
    </source>
</evidence>
<dbReference type="InterPro" id="IPR001753">
    <property type="entry name" value="Enoyl-CoA_hydra/iso"/>
</dbReference>
<evidence type="ECO:0000313" key="4">
    <source>
        <dbReference type="Proteomes" id="UP000286997"/>
    </source>
</evidence>
<dbReference type="PROSITE" id="PS00166">
    <property type="entry name" value="ENOYL_COA_HYDRATASE"/>
    <property type="match status" value="1"/>
</dbReference>
<comment type="caution">
    <text evidence="3">The sequence shown here is derived from an EMBL/GenBank/DDBJ whole genome shotgun (WGS) entry which is preliminary data.</text>
</comment>
<evidence type="ECO:0000313" key="3">
    <source>
        <dbReference type="EMBL" id="RVU14300.1"/>
    </source>
</evidence>
<organism evidence="3 4">
    <name type="scientific">Methylobacterium oryzihabitans</name>
    <dbReference type="NCBI Taxonomy" id="2499852"/>
    <lineage>
        <taxon>Bacteria</taxon>
        <taxon>Pseudomonadati</taxon>
        <taxon>Pseudomonadota</taxon>
        <taxon>Alphaproteobacteria</taxon>
        <taxon>Hyphomicrobiales</taxon>
        <taxon>Methylobacteriaceae</taxon>
        <taxon>Methylobacterium</taxon>
    </lineage>
</organism>
<dbReference type="GO" id="GO:0003824">
    <property type="term" value="F:catalytic activity"/>
    <property type="evidence" value="ECO:0007669"/>
    <property type="project" value="InterPro"/>
</dbReference>
<accession>A0A437NWK6</accession>
<dbReference type="AlphaFoldDB" id="A0A437NWK6"/>
<dbReference type="Gene3D" id="1.10.12.10">
    <property type="entry name" value="Lyase 2-enoyl-coa Hydratase, Chain A, domain 2"/>
    <property type="match status" value="1"/>
</dbReference>
<sequence length="263" mass="26821">MSTDGSGLRVERRGAVAVLTFERPAVLNALDLATARALLAASRAAMADESVRAVLLRGAGRAFMAGGDVATFLASGPEDSPVRALMDALHEALMVLTTGPKPVLAAVHGAVAGAGVSVMLAADLALAADDARFTLAYTRLGTSADGGATWSLPRVVGLRKAMEIALLNPVLDAAEAQRLGLVNRVVPAGDLAAEAEALAARLAEGPTTAYGAMKRLLRDASGRDLAGQLAAESASFLACAETADFREGVESFLAKRAPRFGGA</sequence>
<name>A0A437NWK6_9HYPH</name>
<proteinExistence type="inferred from homology"/>
<dbReference type="Pfam" id="PF00378">
    <property type="entry name" value="ECH_1"/>
    <property type="match status" value="1"/>
</dbReference>
<dbReference type="OrthoDB" id="9781757at2"/>
<dbReference type="PANTHER" id="PTHR43459:SF1">
    <property type="entry name" value="EG:BACN32G11.4 PROTEIN"/>
    <property type="match status" value="1"/>
</dbReference>
<dbReference type="InterPro" id="IPR029045">
    <property type="entry name" value="ClpP/crotonase-like_dom_sf"/>
</dbReference>
<dbReference type="PANTHER" id="PTHR43459">
    <property type="entry name" value="ENOYL-COA HYDRATASE"/>
    <property type="match status" value="1"/>
</dbReference>
<protein>
    <submittedName>
        <fullName evidence="3">Enoyl-CoA hydratase</fullName>
    </submittedName>
</protein>
<dbReference type="EMBL" id="SACP01000032">
    <property type="protein sequence ID" value="RVU14300.1"/>
    <property type="molecule type" value="Genomic_DNA"/>
</dbReference>
<dbReference type="SUPFAM" id="SSF52096">
    <property type="entry name" value="ClpP/crotonase"/>
    <property type="match status" value="1"/>
</dbReference>
<dbReference type="InterPro" id="IPR018376">
    <property type="entry name" value="Enoyl-CoA_hyd/isom_CS"/>
</dbReference>
<dbReference type="RefSeq" id="WP_127733347.1">
    <property type="nucleotide sequence ID" value="NZ_SACP01000032.1"/>
</dbReference>
<dbReference type="CDD" id="cd06558">
    <property type="entry name" value="crotonase-like"/>
    <property type="match status" value="1"/>
</dbReference>
<dbReference type="Gene3D" id="3.90.226.10">
    <property type="entry name" value="2-enoyl-CoA Hydratase, Chain A, domain 1"/>
    <property type="match status" value="1"/>
</dbReference>
<evidence type="ECO:0000256" key="2">
    <source>
        <dbReference type="RuleBase" id="RU003707"/>
    </source>
</evidence>
<comment type="similarity">
    <text evidence="1 2">Belongs to the enoyl-CoA hydratase/isomerase family.</text>
</comment>
<dbReference type="Proteomes" id="UP000286997">
    <property type="component" value="Unassembled WGS sequence"/>
</dbReference>
<gene>
    <name evidence="3" type="ORF">EOE48_23655</name>
</gene>
<dbReference type="InterPro" id="IPR014748">
    <property type="entry name" value="Enoyl-CoA_hydra_C"/>
</dbReference>
<keyword evidence="4" id="KW-1185">Reference proteome</keyword>
<reference evidence="3 4" key="1">
    <citation type="submission" date="2019-01" db="EMBL/GenBank/DDBJ databases">
        <authorList>
            <person name="Chen W.-M."/>
        </authorList>
    </citation>
    <scope>NUCLEOTIDE SEQUENCE [LARGE SCALE GENOMIC DNA]</scope>
    <source>
        <strain evidence="3 4">TER-1</strain>
    </source>
</reference>